<dbReference type="NCBIfam" id="TIGR01819">
    <property type="entry name" value="F420_cofD"/>
    <property type="match status" value="1"/>
</dbReference>
<accession>A0ABX0GTX9</accession>
<dbReference type="InterPro" id="IPR038136">
    <property type="entry name" value="CofD-like_dom_sf"/>
</dbReference>
<dbReference type="GO" id="GO:0043743">
    <property type="term" value="F:LPPG:FO 2-phospho-L-lactate transferase activity"/>
    <property type="evidence" value="ECO:0007669"/>
    <property type="project" value="UniProtKB-EC"/>
</dbReference>
<dbReference type="Proteomes" id="UP000800981">
    <property type="component" value="Unassembled WGS sequence"/>
</dbReference>
<dbReference type="SUPFAM" id="SSF142338">
    <property type="entry name" value="CofD-like"/>
    <property type="match status" value="1"/>
</dbReference>
<evidence type="ECO:0000313" key="4">
    <source>
        <dbReference type="Proteomes" id="UP000800981"/>
    </source>
</evidence>
<keyword evidence="4" id="KW-1185">Reference proteome</keyword>
<proteinExistence type="inferred from homology"/>
<dbReference type="PANTHER" id="PTHR43007:SF1">
    <property type="entry name" value="2-PHOSPHO-L-LACTATE TRANSFERASE"/>
    <property type="match status" value="1"/>
</dbReference>
<dbReference type="Pfam" id="PF01933">
    <property type="entry name" value="CofD"/>
    <property type="match status" value="1"/>
</dbReference>
<gene>
    <name evidence="3" type="ORF">G9H71_04865</name>
</gene>
<sequence>MRIVVPAGGTGGARFVRGLLAALADSSGTGAPGEGWTVTVIGNTGDDLTMWGLRVCPDIDTVLYTLGGGIDDERGWGRVGETFTVKDELAEYDSLPTWFGLGDRDLATHLTRTALLADGATLSEATAVLAARWELPGRGVRLLPMSDQPVETHVRLVPPGEDAPRLVHFQEYWVRWRAEPAVEAVVSVGAEDAVPAPGVLEAITEADFILLPPSNPVVSIGSVLAVPGIRTAIEESLAPVVGVSPIVGGQVVRGMADKLLPAIGVDVSAAGVGLAYGPGLLDGWLMDTSDAADVDRVAAAGIACRAVPLMMTDVPATAEIARQALALGELVEQ</sequence>
<dbReference type="PANTHER" id="PTHR43007">
    <property type="entry name" value="2-PHOSPHO-L-LACTATE TRANSFERASE"/>
    <property type="match status" value="1"/>
</dbReference>
<dbReference type="InterPro" id="IPR010115">
    <property type="entry name" value="FbiA/CofD"/>
</dbReference>
<dbReference type="Gene3D" id="1.10.8.240">
    <property type="entry name" value="CofD-like domain"/>
    <property type="match status" value="1"/>
</dbReference>
<comment type="caution">
    <text evidence="3">The sequence shown here is derived from an EMBL/GenBank/DDBJ whole genome shotgun (WGS) entry which is preliminary data.</text>
</comment>
<evidence type="ECO:0000256" key="2">
    <source>
        <dbReference type="ARBA" id="ARBA00022842"/>
    </source>
</evidence>
<dbReference type="HAMAP" id="MF_01257">
    <property type="entry name" value="CofD"/>
    <property type="match status" value="1"/>
</dbReference>
<dbReference type="CDD" id="cd07186">
    <property type="entry name" value="CofD_like"/>
    <property type="match status" value="1"/>
</dbReference>
<dbReference type="InterPro" id="IPR002882">
    <property type="entry name" value="CofD"/>
</dbReference>
<protein>
    <submittedName>
        <fullName evidence="3">2-phospho-L-lactate transferase</fullName>
        <ecNumber evidence="3">2.7.8.28</ecNumber>
    </submittedName>
</protein>
<reference evidence="3 4" key="1">
    <citation type="submission" date="2020-03" db="EMBL/GenBank/DDBJ databases">
        <title>Two novel Motilibacter sp.</title>
        <authorList>
            <person name="Liu S."/>
        </authorList>
    </citation>
    <scope>NUCLEOTIDE SEQUENCE [LARGE SCALE GENOMIC DNA]</scope>
    <source>
        <strain evidence="3 4">E257</strain>
    </source>
</reference>
<keyword evidence="2" id="KW-0460">Magnesium</keyword>
<evidence type="ECO:0000313" key="3">
    <source>
        <dbReference type="EMBL" id="NHC13109.1"/>
    </source>
</evidence>
<dbReference type="EC" id="2.7.8.28" evidence="3"/>
<name>A0ABX0GTX9_9ACTN</name>
<dbReference type="EMBL" id="JAANNP010000001">
    <property type="protein sequence ID" value="NHC13109.1"/>
    <property type="molecule type" value="Genomic_DNA"/>
</dbReference>
<dbReference type="RefSeq" id="WP_331272750.1">
    <property type="nucleotide sequence ID" value="NZ_JAANNP010000001.1"/>
</dbReference>
<dbReference type="Gene3D" id="3.40.50.10680">
    <property type="entry name" value="CofD-like domains"/>
    <property type="match status" value="1"/>
</dbReference>
<organism evidence="3 4">
    <name type="scientific">Motilibacter deserti</name>
    <dbReference type="NCBI Taxonomy" id="2714956"/>
    <lineage>
        <taxon>Bacteria</taxon>
        <taxon>Bacillati</taxon>
        <taxon>Actinomycetota</taxon>
        <taxon>Actinomycetes</taxon>
        <taxon>Motilibacterales</taxon>
        <taxon>Motilibacteraceae</taxon>
        <taxon>Motilibacter</taxon>
    </lineage>
</organism>
<keyword evidence="1 3" id="KW-0808">Transferase</keyword>
<evidence type="ECO:0000256" key="1">
    <source>
        <dbReference type="ARBA" id="ARBA00022679"/>
    </source>
</evidence>